<evidence type="ECO:0000256" key="4">
    <source>
        <dbReference type="ARBA" id="ARBA00023163"/>
    </source>
</evidence>
<dbReference type="Pfam" id="PF03466">
    <property type="entry name" value="LysR_substrate"/>
    <property type="match status" value="1"/>
</dbReference>
<keyword evidence="3" id="KW-0238">DNA-binding</keyword>
<dbReference type="PANTHER" id="PTHR30118">
    <property type="entry name" value="HTH-TYPE TRANSCRIPTIONAL REGULATOR LEUO-RELATED"/>
    <property type="match status" value="1"/>
</dbReference>
<dbReference type="OrthoDB" id="8339333at2"/>
<comment type="caution">
    <text evidence="6">The sequence shown here is derived from an EMBL/GenBank/DDBJ whole genome shotgun (WGS) entry which is preliminary data.</text>
</comment>
<dbReference type="Pfam" id="PF00126">
    <property type="entry name" value="HTH_1"/>
    <property type="match status" value="1"/>
</dbReference>
<dbReference type="PROSITE" id="PS50931">
    <property type="entry name" value="HTH_LYSR"/>
    <property type="match status" value="1"/>
</dbReference>
<dbReference type="Proteomes" id="UP000431922">
    <property type="component" value="Unassembled WGS sequence"/>
</dbReference>
<dbReference type="InterPro" id="IPR000847">
    <property type="entry name" value="LysR_HTH_N"/>
</dbReference>
<dbReference type="SUPFAM" id="SSF46785">
    <property type="entry name" value="Winged helix' DNA-binding domain"/>
    <property type="match status" value="1"/>
</dbReference>
<evidence type="ECO:0000259" key="5">
    <source>
        <dbReference type="PROSITE" id="PS50931"/>
    </source>
</evidence>
<protein>
    <submittedName>
        <fullName evidence="6">LysR family transcriptional regulator</fullName>
    </submittedName>
</protein>
<dbReference type="InterPro" id="IPR036388">
    <property type="entry name" value="WH-like_DNA-bd_sf"/>
</dbReference>
<keyword evidence="2" id="KW-0805">Transcription regulation</keyword>
<keyword evidence="4" id="KW-0804">Transcription</keyword>
<sequence>MRLDNFDLNLLVAFEVLLEERSVTRAAQRLNVTQSAMSASLKRLRGSFQDEILILHGKKMIPTQHALTLAPEVSITLMRLKTLIATGTGFDPATSKRRFQINASDYITTVLLVPLIEHLQVEAPGVRLNLSLPSSQSAARLEAGETDLLLTPDEFLDSDHPTELLFEEKHVVVGSKGNPALSGPMSIERFLKCGHVAVRISNQDTFVETILKKLAPERRIEVAAQSFIQVPWLLRGTNRLAVMHERLAKVTQPIFDLAVVEVPYELPLMREMMQHHISKTRDTGLSWLREKIVRLAQQS</sequence>
<name>A0A845B206_9SPHN</name>
<proteinExistence type="inferred from homology"/>
<evidence type="ECO:0000256" key="3">
    <source>
        <dbReference type="ARBA" id="ARBA00023125"/>
    </source>
</evidence>
<evidence type="ECO:0000313" key="7">
    <source>
        <dbReference type="Proteomes" id="UP000431922"/>
    </source>
</evidence>
<reference evidence="6 7" key="1">
    <citation type="submission" date="2019-12" db="EMBL/GenBank/DDBJ databases">
        <title>Genomic-based taxomic classification of the family Erythrobacteraceae.</title>
        <authorList>
            <person name="Xu L."/>
        </authorList>
    </citation>
    <scope>NUCLEOTIDE SEQUENCE [LARGE SCALE GENOMIC DNA]</scope>
    <source>
        <strain evidence="6 7">KCTC 42453</strain>
    </source>
</reference>
<organism evidence="6 7">
    <name type="scientific">Allopontixanthobacter sediminis</name>
    <dbReference type="NCBI Taxonomy" id="1689985"/>
    <lineage>
        <taxon>Bacteria</taxon>
        <taxon>Pseudomonadati</taxon>
        <taxon>Pseudomonadota</taxon>
        <taxon>Alphaproteobacteria</taxon>
        <taxon>Sphingomonadales</taxon>
        <taxon>Erythrobacteraceae</taxon>
        <taxon>Allopontixanthobacter</taxon>
    </lineage>
</organism>
<accession>A0A845B206</accession>
<dbReference type="PANTHER" id="PTHR30118:SF6">
    <property type="entry name" value="HTH-TYPE TRANSCRIPTIONAL REGULATOR LEUO"/>
    <property type="match status" value="1"/>
</dbReference>
<feature type="domain" description="HTH lysR-type" evidence="5">
    <location>
        <begin position="6"/>
        <end position="63"/>
    </location>
</feature>
<dbReference type="GO" id="GO:0003700">
    <property type="term" value="F:DNA-binding transcription factor activity"/>
    <property type="evidence" value="ECO:0007669"/>
    <property type="project" value="InterPro"/>
</dbReference>
<comment type="similarity">
    <text evidence="1">Belongs to the LysR transcriptional regulatory family.</text>
</comment>
<dbReference type="SUPFAM" id="SSF53850">
    <property type="entry name" value="Periplasmic binding protein-like II"/>
    <property type="match status" value="1"/>
</dbReference>
<dbReference type="InterPro" id="IPR050389">
    <property type="entry name" value="LysR-type_TF"/>
</dbReference>
<keyword evidence="7" id="KW-1185">Reference proteome</keyword>
<dbReference type="Gene3D" id="3.40.190.10">
    <property type="entry name" value="Periplasmic binding protein-like II"/>
    <property type="match status" value="2"/>
</dbReference>
<dbReference type="RefSeq" id="WP_160757395.1">
    <property type="nucleotide sequence ID" value="NZ_WTYL01000006.1"/>
</dbReference>
<evidence type="ECO:0000256" key="2">
    <source>
        <dbReference type="ARBA" id="ARBA00023015"/>
    </source>
</evidence>
<gene>
    <name evidence="6" type="ORF">GRI65_14980</name>
</gene>
<dbReference type="InterPro" id="IPR036390">
    <property type="entry name" value="WH_DNA-bd_sf"/>
</dbReference>
<evidence type="ECO:0000256" key="1">
    <source>
        <dbReference type="ARBA" id="ARBA00009437"/>
    </source>
</evidence>
<dbReference type="EMBL" id="WTYL01000006">
    <property type="protein sequence ID" value="MXP45753.1"/>
    <property type="molecule type" value="Genomic_DNA"/>
</dbReference>
<dbReference type="Gene3D" id="1.10.10.10">
    <property type="entry name" value="Winged helix-like DNA-binding domain superfamily/Winged helix DNA-binding domain"/>
    <property type="match status" value="1"/>
</dbReference>
<dbReference type="GO" id="GO:0003677">
    <property type="term" value="F:DNA binding"/>
    <property type="evidence" value="ECO:0007669"/>
    <property type="project" value="UniProtKB-KW"/>
</dbReference>
<dbReference type="AlphaFoldDB" id="A0A845B206"/>
<dbReference type="InterPro" id="IPR005119">
    <property type="entry name" value="LysR_subst-bd"/>
</dbReference>
<evidence type="ECO:0000313" key="6">
    <source>
        <dbReference type="EMBL" id="MXP45753.1"/>
    </source>
</evidence>